<keyword evidence="17" id="KW-1185">Reference proteome</keyword>
<evidence type="ECO:0000256" key="13">
    <source>
        <dbReference type="RuleBase" id="RU367043"/>
    </source>
</evidence>
<gene>
    <name evidence="16" type="ORF">BN860_18932g</name>
</gene>
<evidence type="ECO:0000256" key="5">
    <source>
        <dbReference type="ARBA" id="ARBA00022792"/>
    </source>
</evidence>
<dbReference type="Pfam" id="PF02953">
    <property type="entry name" value="zf-Tim10_DDP"/>
    <property type="match status" value="1"/>
</dbReference>
<keyword evidence="5 13" id="KW-0999">Mitochondrion inner membrane</keyword>
<evidence type="ECO:0000256" key="4">
    <source>
        <dbReference type="ARBA" id="ARBA00022723"/>
    </source>
</evidence>
<evidence type="ECO:0000313" key="16">
    <source>
        <dbReference type="EMBL" id="CDF87982.1"/>
    </source>
</evidence>
<evidence type="ECO:0000256" key="1">
    <source>
        <dbReference type="ARBA" id="ARBA00004137"/>
    </source>
</evidence>
<sequence>MSFLGFGGGGNQPQVSSQQKVQAAEAELDLVTDMFNKLVDNCHKKCINTSYTEGDLSKNESTCLDRCVAKYFEANVKVGENMQQIGQNFQTAGRL</sequence>
<dbReference type="PANTHER" id="PTHR11038">
    <property type="entry name" value="MITOCHONDRIAL IMPORT INNER MEMBRANE TRANSLOCASE SUBUNIT TIM10"/>
    <property type="match status" value="1"/>
</dbReference>
<keyword evidence="7 13" id="KW-0653">Protein transport</keyword>
<dbReference type="GO" id="GO:0015031">
    <property type="term" value="P:protein transport"/>
    <property type="evidence" value="ECO:0007669"/>
    <property type="project" value="UniProtKB-KW"/>
</dbReference>
<evidence type="ECO:0000256" key="12">
    <source>
        <dbReference type="ARBA" id="ARBA00023186"/>
    </source>
</evidence>
<dbReference type="GO" id="GO:0046872">
    <property type="term" value="F:metal ion binding"/>
    <property type="evidence" value="ECO:0007669"/>
    <property type="project" value="UniProtKB-KW"/>
</dbReference>
<name>A0A8J2T2Z1_ZYGB2</name>
<evidence type="ECO:0000256" key="6">
    <source>
        <dbReference type="ARBA" id="ARBA00022833"/>
    </source>
</evidence>
<evidence type="ECO:0000256" key="2">
    <source>
        <dbReference type="ARBA" id="ARBA00006720"/>
    </source>
</evidence>
<keyword evidence="12 13" id="KW-0143">Chaperone</keyword>
<dbReference type="PANTHER" id="PTHR11038:SF16">
    <property type="entry name" value="MITOCHONDRIAL IMPORT INNER MEMBRANE TRANSLOCASE SUBUNIT TIM10"/>
    <property type="match status" value="1"/>
</dbReference>
<keyword evidence="9 13" id="KW-0496">Mitochondrion</keyword>
<comment type="subcellular location">
    <subcellularLocation>
        <location evidence="1 13">Mitochondrion inner membrane</location>
        <topology evidence="1 13">Peripheral membrane protein</topology>
        <orientation evidence="1 13">Intermembrane side</orientation>
    </subcellularLocation>
</comment>
<dbReference type="InterPro" id="IPR035427">
    <property type="entry name" value="Tim10-like_dom_sf"/>
</dbReference>
<keyword evidence="3 13" id="KW-0813">Transport</keyword>
<keyword evidence="6" id="KW-0862">Zinc</keyword>
<evidence type="ECO:0000256" key="9">
    <source>
        <dbReference type="ARBA" id="ARBA00023128"/>
    </source>
</evidence>
<evidence type="ECO:0000259" key="15">
    <source>
        <dbReference type="Pfam" id="PF02953"/>
    </source>
</evidence>
<evidence type="ECO:0000256" key="14">
    <source>
        <dbReference type="SAM" id="MobiDB-lite"/>
    </source>
</evidence>
<comment type="domain">
    <text evidence="13">The twin CX3C motif contains 4 conserved Cys residues that form 2 disulfide bonds in the mitochondrial intermembrane space.</text>
</comment>
<feature type="domain" description="Tim10-like" evidence="15">
    <location>
        <begin position="22"/>
        <end position="84"/>
    </location>
</feature>
<feature type="region of interest" description="Disordered" evidence="14">
    <location>
        <begin position="1"/>
        <end position="20"/>
    </location>
</feature>
<keyword evidence="8 13" id="KW-0811">Translocation</keyword>
<reference evidence="17" key="1">
    <citation type="journal article" date="2013" name="Genome Announc.">
        <title>Genome sequence of the food spoilage yeast Zygosaccharomyces bailii CLIB 213(T).</title>
        <authorList>
            <person name="Galeote V."/>
            <person name="Bigey F."/>
            <person name="Devillers H."/>
            <person name="Neuveglise C."/>
            <person name="Dequin S."/>
        </authorList>
    </citation>
    <scope>NUCLEOTIDE SEQUENCE [LARGE SCALE GENOMIC DNA]</scope>
    <source>
        <strain evidence="17">CLIB 213 / ATCC 58445 / CBS 680 / CCRC 21525 / NBRC 1098 / NCYC 1416 / NRRL Y-2227</strain>
    </source>
</reference>
<evidence type="ECO:0000256" key="11">
    <source>
        <dbReference type="ARBA" id="ARBA00023157"/>
    </source>
</evidence>
<dbReference type="GO" id="GO:0045039">
    <property type="term" value="P:protein insertion into mitochondrial inner membrane"/>
    <property type="evidence" value="ECO:0007669"/>
    <property type="project" value="TreeGrafter"/>
</dbReference>
<evidence type="ECO:0000256" key="10">
    <source>
        <dbReference type="ARBA" id="ARBA00023136"/>
    </source>
</evidence>
<keyword evidence="4" id="KW-0479">Metal-binding</keyword>
<proteinExistence type="inferred from homology"/>
<evidence type="ECO:0000256" key="3">
    <source>
        <dbReference type="ARBA" id="ARBA00022448"/>
    </source>
</evidence>
<keyword evidence="11 13" id="KW-1015">Disulfide bond</keyword>
<comment type="function">
    <text evidence="13">Mitochondrial intermembrane chaperone that participates in the import and insertion of some multi-pass transmembrane proteins into the mitochondrial inner membrane. Also required for the transfer of beta-barrel precursors from the TOM complex to the sorting and assembly machinery (SAM complex) of the outer membrane. Acts as a chaperone-like protein that protects the hydrophobic precursors from aggregation and guide them through the mitochondrial intermembrane space.</text>
</comment>
<dbReference type="AlphaFoldDB" id="A0A8J2T2Z1"/>
<keyword evidence="10" id="KW-0472">Membrane</keyword>
<evidence type="ECO:0000313" key="17">
    <source>
        <dbReference type="Proteomes" id="UP000019375"/>
    </source>
</evidence>
<organism evidence="16 17">
    <name type="scientific">Zygosaccharomyces bailii (strain CLIB 213 / ATCC 58445 / CBS 680 / BCRC 21525 / NBRC 1098 / NCYC 1416 / NRRL Y-2227)</name>
    <dbReference type="NCBI Taxonomy" id="1333698"/>
    <lineage>
        <taxon>Eukaryota</taxon>
        <taxon>Fungi</taxon>
        <taxon>Dikarya</taxon>
        <taxon>Ascomycota</taxon>
        <taxon>Saccharomycotina</taxon>
        <taxon>Saccharomycetes</taxon>
        <taxon>Saccharomycetales</taxon>
        <taxon>Saccharomycetaceae</taxon>
        <taxon>Zygosaccharomyces</taxon>
    </lineage>
</organism>
<dbReference type="InterPro" id="IPR004217">
    <property type="entry name" value="Tim10-like"/>
</dbReference>
<comment type="similarity">
    <text evidence="2 13">Belongs to the small Tim family.</text>
</comment>
<dbReference type="SUPFAM" id="SSF144122">
    <property type="entry name" value="Tim10-like"/>
    <property type="match status" value="1"/>
</dbReference>
<dbReference type="Gene3D" id="1.10.287.810">
    <property type="entry name" value="Mitochondrial import inner membrane translocase subunit tim13 like domains"/>
    <property type="match status" value="1"/>
</dbReference>
<dbReference type="FunFam" id="1.10.287.810:FF:000002">
    <property type="entry name" value="Mitochondrial import inner membrane translocase subunit tim10"/>
    <property type="match status" value="1"/>
</dbReference>
<accession>A0A8J2T2Z1</accession>
<evidence type="ECO:0000256" key="7">
    <source>
        <dbReference type="ARBA" id="ARBA00022927"/>
    </source>
</evidence>
<dbReference type="Proteomes" id="UP000019375">
    <property type="component" value="Unassembled WGS sequence"/>
</dbReference>
<dbReference type="EMBL" id="HG316454">
    <property type="protein sequence ID" value="CDF87982.1"/>
    <property type="molecule type" value="Genomic_DNA"/>
</dbReference>
<dbReference type="OrthoDB" id="274922at2759"/>
<comment type="subunit">
    <text evidence="13">Heterohexamer.</text>
</comment>
<feature type="compositionally biased region" description="Gly residues" evidence="14">
    <location>
        <begin position="1"/>
        <end position="11"/>
    </location>
</feature>
<protein>
    <recommendedName>
        <fullName evidence="13">Mitochondrial import inner membrane translocase subunit</fullName>
    </recommendedName>
</protein>
<evidence type="ECO:0000256" key="8">
    <source>
        <dbReference type="ARBA" id="ARBA00023010"/>
    </source>
</evidence>
<dbReference type="GO" id="GO:0005743">
    <property type="term" value="C:mitochondrial inner membrane"/>
    <property type="evidence" value="ECO:0007669"/>
    <property type="project" value="UniProtKB-SubCell"/>
</dbReference>